<feature type="transmembrane region" description="Helical" evidence="9">
    <location>
        <begin position="169"/>
        <end position="186"/>
    </location>
</feature>
<feature type="transmembrane region" description="Helical" evidence="9">
    <location>
        <begin position="300"/>
        <end position="323"/>
    </location>
</feature>
<dbReference type="SUPFAM" id="SSF81296">
    <property type="entry name" value="E set domains"/>
    <property type="match status" value="1"/>
</dbReference>
<name>A0A1N7PWX0_9RHOB</name>
<evidence type="ECO:0000259" key="11">
    <source>
        <dbReference type="Pfam" id="PF04234"/>
    </source>
</evidence>
<dbReference type="PANTHER" id="PTHR34820">
    <property type="entry name" value="INNER MEMBRANE PROTEIN YEBZ"/>
    <property type="match status" value="1"/>
</dbReference>
<evidence type="ECO:0000259" key="12">
    <source>
        <dbReference type="Pfam" id="PF05425"/>
    </source>
</evidence>
<evidence type="ECO:0000256" key="2">
    <source>
        <dbReference type="ARBA" id="ARBA00022475"/>
    </source>
</evidence>
<feature type="chain" id="PRO_5012930173" evidence="10">
    <location>
        <begin position="26"/>
        <end position="518"/>
    </location>
</feature>
<dbReference type="Pfam" id="PF04234">
    <property type="entry name" value="CopC"/>
    <property type="match status" value="1"/>
</dbReference>
<evidence type="ECO:0000256" key="7">
    <source>
        <dbReference type="ARBA" id="ARBA00023008"/>
    </source>
</evidence>
<evidence type="ECO:0000313" key="13">
    <source>
        <dbReference type="EMBL" id="SIT15086.1"/>
    </source>
</evidence>
<feature type="domain" description="Copper resistance protein D" evidence="12">
    <location>
        <begin position="295"/>
        <end position="393"/>
    </location>
</feature>
<keyword evidence="6 9" id="KW-1133">Transmembrane helix</keyword>
<keyword evidence="14" id="KW-1185">Reference proteome</keyword>
<evidence type="ECO:0000256" key="4">
    <source>
        <dbReference type="ARBA" id="ARBA00022723"/>
    </source>
</evidence>
<evidence type="ECO:0000256" key="6">
    <source>
        <dbReference type="ARBA" id="ARBA00022989"/>
    </source>
</evidence>
<dbReference type="InterPro" id="IPR008457">
    <property type="entry name" value="Cu-R_CopD_dom"/>
</dbReference>
<keyword evidence="8 9" id="KW-0472">Membrane</keyword>
<keyword evidence="7" id="KW-0186">Copper</keyword>
<keyword evidence="5 10" id="KW-0732">Signal</keyword>
<proteinExistence type="predicted"/>
<dbReference type="GO" id="GO:0005507">
    <property type="term" value="F:copper ion binding"/>
    <property type="evidence" value="ECO:0007669"/>
    <property type="project" value="InterPro"/>
</dbReference>
<feature type="transmembrane region" description="Helical" evidence="9">
    <location>
        <begin position="136"/>
        <end position="157"/>
    </location>
</feature>
<sequence>MRQILFALLSMLSWAILAPATLAHAVLLATTPADGAMLAMPPAAVRLTFNEAVRPLVVRHVAPDGTETDLTDSIAGATELVIPLDGIGRGTHVVSWRVVSEDGHPIPGSLLFSIGEMTGAAAVPAEGDTAVRSAIWLARAAMAIALVVAVGGAAFGAMAPVPQDARRPLIGAAAVALLAAPAYLGLHGLDALGAGFAALATPAPWIAAAGTSFGPSVAMAMAAALLAVAGLWARSAAVLALVLLGVSYAASGHAGAAWPQALTRPLVAVHLIALTLWIGALIPLALSLHTDTTGLRRFSAAIPFAVILLAGSGIALATVQLGGDVAHWRAPYARILAAKLVLLAVVLALAASNRWRLTAPVLAGDAQAVRRMRRGIALELLCAVAILGLTAGWRFTPPPRALAQAAPAAASAFAHLHSDAVMANLIATPGRAGPIAMHIEIGDGDMNPLSVIGATLLLSLPERGIEGLERSASPLDGVEGVWRIPDLVLPFPGTWTVALDIRLSRFSKTTLSGTLTLK</sequence>
<protein>
    <submittedName>
        <fullName evidence="13">Copper transport protein</fullName>
    </submittedName>
</protein>
<dbReference type="InterPro" id="IPR014756">
    <property type="entry name" value="Ig_E-set"/>
</dbReference>
<dbReference type="InterPro" id="IPR032694">
    <property type="entry name" value="CopC/D"/>
</dbReference>
<keyword evidence="2" id="KW-1003">Cell membrane</keyword>
<feature type="transmembrane region" description="Helical" evidence="9">
    <location>
        <begin position="206"/>
        <end position="229"/>
    </location>
</feature>
<evidence type="ECO:0000256" key="3">
    <source>
        <dbReference type="ARBA" id="ARBA00022692"/>
    </source>
</evidence>
<dbReference type="GO" id="GO:0042597">
    <property type="term" value="C:periplasmic space"/>
    <property type="evidence" value="ECO:0007669"/>
    <property type="project" value="InterPro"/>
</dbReference>
<organism evidence="13 14">
    <name type="scientific">Gemmobacter megaterium</name>
    <dbReference type="NCBI Taxonomy" id="1086013"/>
    <lineage>
        <taxon>Bacteria</taxon>
        <taxon>Pseudomonadati</taxon>
        <taxon>Pseudomonadota</taxon>
        <taxon>Alphaproteobacteria</taxon>
        <taxon>Rhodobacterales</taxon>
        <taxon>Paracoccaceae</taxon>
        <taxon>Gemmobacter</taxon>
    </lineage>
</organism>
<reference evidence="13 14" key="1">
    <citation type="submission" date="2017-01" db="EMBL/GenBank/DDBJ databases">
        <authorList>
            <person name="Mah S.A."/>
            <person name="Swanson W.J."/>
            <person name="Moy G.W."/>
            <person name="Vacquier V.D."/>
        </authorList>
    </citation>
    <scope>NUCLEOTIDE SEQUENCE [LARGE SCALE GENOMIC DNA]</scope>
    <source>
        <strain evidence="13 14">DSM 26375</strain>
    </source>
</reference>
<dbReference type="AlphaFoldDB" id="A0A1N7PWX0"/>
<dbReference type="Pfam" id="PF05425">
    <property type="entry name" value="CopD"/>
    <property type="match status" value="1"/>
</dbReference>
<dbReference type="OrthoDB" id="8374223at2"/>
<feature type="domain" description="CopC" evidence="11">
    <location>
        <begin position="24"/>
        <end position="114"/>
    </location>
</feature>
<dbReference type="PANTHER" id="PTHR34820:SF4">
    <property type="entry name" value="INNER MEMBRANE PROTEIN YEBZ"/>
    <property type="match status" value="1"/>
</dbReference>
<dbReference type="GO" id="GO:0046688">
    <property type="term" value="P:response to copper ion"/>
    <property type="evidence" value="ECO:0007669"/>
    <property type="project" value="InterPro"/>
</dbReference>
<gene>
    <name evidence="13" type="ORF">SAMN05421774_106216</name>
</gene>
<feature type="transmembrane region" description="Helical" evidence="9">
    <location>
        <begin position="335"/>
        <end position="355"/>
    </location>
</feature>
<dbReference type="GO" id="GO:0005886">
    <property type="term" value="C:plasma membrane"/>
    <property type="evidence" value="ECO:0007669"/>
    <property type="project" value="UniProtKB-SubCell"/>
</dbReference>
<accession>A0A1N7PWX0</accession>
<dbReference type="GO" id="GO:0006825">
    <property type="term" value="P:copper ion transport"/>
    <property type="evidence" value="ECO:0007669"/>
    <property type="project" value="InterPro"/>
</dbReference>
<dbReference type="Proteomes" id="UP000186141">
    <property type="component" value="Unassembled WGS sequence"/>
</dbReference>
<evidence type="ECO:0000313" key="14">
    <source>
        <dbReference type="Proteomes" id="UP000186141"/>
    </source>
</evidence>
<dbReference type="InterPro" id="IPR014755">
    <property type="entry name" value="Cu-Rt/internalin_Ig-like"/>
</dbReference>
<dbReference type="Gene3D" id="2.60.40.1220">
    <property type="match status" value="1"/>
</dbReference>
<evidence type="ECO:0000256" key="5">
    <source>
        <dbReference type="ARBA" id="ARBA00022729"/>
    </source>
</evidence>
<dbReference type="STRING" id="1086013.SAMN05421774_106216"/>
<evidence type="ECO:0000256" key="8">
    <source>
        <dbReference type="ARBA" id="ARBA00023136"/>
    </source>
</evidence>
<feature type="transmembrane region" description="Helical" evidence="9">
    <location>
        <begin position="376"/>
        <end position="395"/>
    </location>
</feature>
<feature type="transmembrane region" description="Helical" evidence="9">
    <location>
        <begin position="267"/>
        <end position="288"/>
    </location>
</feature>
<keyword evidence="3 9" id="KW-0812">Transmembrane</keyword>
<dbReference type="RefSeq" id="WP_076532812.1">
    <property type="nucleotide sequence ID" value="NZ_BMEH01000006.1"/>
</dbReference>
<evidence type="ECO:0000256" key="9">
    <source>
        <dbReference type="SAM" id="Phobius"/>
    </source>
</evidence>
<dbReference type="EMBL" id="FTOT01000006">
    <property type="protein sequence ID" value="SIT15086.1"/>
    <property type="molecule type" value="Genomic_DNA"/>
</dbReference>
<comment type="subcellular location">
    <subcellularLocation>
        <location evidence="1">Cell membrane</location>
        <topology evidence="1">Multi-pass membrane protein</topology>
    </subcellularLocation>
</comment>
<evidence type="ECO:0000256" key="1">
    <source>
        <dbReference type="ARBA" id="ARBA00004651"/>
    </source>
</evidence>
<feature type="transmembrane region" description="Helical" evidence="9">
    <location>
        <begin position="236"/>
        <end position="255"/>
    </location>
</feature>
<keyword evidence="4" id="KW-0479">Metal-binding</keyword>
<evidence type="ECO:0000256" key="10">
    <source>
        <dbReference type="SAM" id="SignalP"/>
    </source>
</evidence>
<dbReference type="InterPro" id="IPR007348">
    <property type="entry name" value="CopC_dom"/>
</dbReference>
<feature type="signal peptide" evidence="10">
    <location>
        <begin position="1"/>
        <end position="25"/>
    </location>
</feature>